<gene>
    <name evidence="3" type="ORF">AVW13_08760</name>
    <name evidence="4" type="ORF">B8X04_02390</name>
</gene>
<sequence>MSDVPPRPRIRPATSDDWVPTDRSGRGAQARPQGQDQDPNPAEAEFDRSTYYEYIERHTGDFPVSQTRRSNVFAPAGSSPFQDHINARAPEPARGGGRGGPRRTGEARNPNSGGFPAQPGHAGGSSWRGTDSGGFAAVPGYGGPDSGQTQSVRPRRSTGLKVVVVILAIVMVLALVGFFGIRWLAPETGTVPADVSGEPTSQAPSPSDELVQPSASPEEELDGFVESGAEKAAALEGQWVTQVSAKQVGTEADGKTWSAQDILDEFKANQVKYPGAILLDSSEWKAYKTGGYWVTVIDTPYKDSGPALEQCRSWGLDRDHCLAKRLVKDGKYSEKNSAYLDK</sequence>
<dbReference type="Proteomes" id="UP000216867">
    <property type="component" value="Unassembled WGS sequence"/>
</dbReference>
<feature type="region of interest" description="Disordered" evidence="1">
    <location>
        <begin position="1"/>
        <end position="51"/>
    </location>
</feature>
<evidence type="ECO:0000313" key="3">
    <source>
        <dbReference type="EMBL" id="KZE21544.1"/>
    </source>
</evidence>
<evidence type="ECO:0000313" key="6">
    <source>
        <dbReference type="Proteomes" id="UP000216867"/>
    </source>
</evidence>
<reference evidence="3" key="2">
    <citation type="submission" date="2016-01" db="EMBL/GenBank/DDBJ databases">
        <authorList>
            <person name="Hong K.W."/>
        </authorList>
    </citation>
    <scope>NUCLEOTIDE SEQUENCE</scope>
    <source>
        <strain evidence="3">M40</strain>
    </source>
</reference>
<name>A0A165E8W2_9MICO</name>
<evidence type="ECO:0000313" key="5">
    <source>
        <dbReference type="Proteomes" id="UP000076612"/>
    </source>
</evidence>
<feature type="transmembrane region" description="Helical" evidence="2">
    <location>
        <begin position="162"/>
        <end position="185"/>
    </location>
</feature>
<evidence type="ECO:0000256" key="2">
    <source>
        <dbReference type="SAM" id="Phobius"/>
    </source>
</evidence>
<keyword evidence="2" id="KW-0812">Transmembrane</keyword>
<accession>A0A165E8W2</accession>
<dbReference type="EMBL" id="NCWY01000002">
    <property type="protein sequence ID" value="PAK96775.1"/>
    <property type="molecule type" value="Genomic_DNA"/>
</dbReference>
<evidence type="ECO:0000256" key="1">
    <source>
        <dbReference type="SAM" id="MobiDB-lite"/>
    </source>
</evidence>
<dbReference type="AlphaFoldDB" id="A0A165E8W2"/>
<proteinExistence type="predicted"/>
<dbReference type="Proteomes" id="UP000076612">
    <property type="component" value="Unassembled WGS sequence"/>
</dbReference>
<organism evidence="4 6">
    <name type="scientific">Brevibacterium casei</name>
    <dbReference type="NCBI Taxonomy" id="33889"/>
    <lineage>
        <taxon>Bacteria</taxon>
        <taxon>Bacillati</taxon>
        <taxon>Actinomycetota</taxon>
        <taxon>Actinomycetes</taxon>
        <taxon>Micrococcales</taxon>
        <taxon>Brevibacteriaceae</taxon>
        <taxon>Brevibacterium</taxon>
    </lineage>
</organism>
<reference evidence="4 6" key="3">
    <citation type="submission" date="2017-04" db="EMBL/GenBank/DDBJ databases">
        <title>Kefir bacterial isolates.</title>
        <authorList>
            <person name="Kim Y."/>
            <person name="Blasche S."/>
            <person name="Patil K.R."/>
        </authorList>
    </citation>
    <scope>NUCLEOTIDE SEQUENCE [LARGE SCALE GENOMIC DNA]</scope>
    <source>
        <strain evidence="4 6">OG2</strain>
    </source>
</reference>
<feature type="region of interest" description="Disordered" evidence="1">
    <location>
        <begin position="71"/>
        <end position="155"/>
    </location>
</feature>
<feature type="region of interest" description="Disordered" evidence="1">
    <location>
        <begin position="192"/>
        <end position="219"/>
    </location>
</feature>
<evidence type="ECO:0000313" key="4">
    <source>
        <dbReference type="EMBL" id="PAK96775.1"/>
    </source>
</evidence>
<keyword evidence="4" id="KW-0808">Transferase</keyword>
<keyword evidence="2" id="KW-1133">Transmembrane helix</keyword>
<protein>
    <submittedName>
        <fullName evidence="4">Protein kinase</fullName>
    </submittedName>
</protein>
<dbReference type="EMBL" id="LQQR01000013">
    <property type="protein sequence ID" value="KZE21544.1"/>
    <property type="molecule type" value="Genomic_DNA"/>
</dbReference>
<comment type="caution">
    <text evidence="4">The sequence shown here is derived from an EMBL/GenBank/DDBJ whole genome shotgun (WGS) entry which is preliminary data.</text>
</comment>
<reference evidence="5" key="1">
    <citation type="submission" date="2016-01" db="EMBL/GenBank/DDBJ databases">
        <title>Draft genome of Chromobacterium sp. F49.</title>
        <authorList>
            <person name="Hong K.W."/>
        </authorList>
    </citation>
    <scope>NUCLEOTIDE SEQUENCE [LARGE SCALE GENOMIC DNA]</scope>
    <source>
        <strain evidence="5">M40</strain>
    </source>
</reference>
<keyword evidence="4" id="KW-0418">Kinase</keyword>
<dbReference type="RefSeq" id="WP_063249529.1">
    <property type="nucleotide sequence ID" value="NZ_DAMCVH010000001.1"/>
</dbReference>
<dbReference type="GO" id="GO:0016301">
    <property type="term" value="F:kinase activity"/>
    <property type="evidence" value="ECO:0007669"/>
    <property type="project" value="UniProtKB-KW"/>
</dbReference>
<keyword evidence="2" id="KW-0472">Membrane</keyword>